<dbReference type="Pfam" id="PF00571">
    <property type="entry name" value="CBS"/>
    <property type="match status" value="2"/>
</dbReference>
<dbReference type="RefSeq" id="WP_377359915.1">
    <property type="nucleotide sequence ID" value="NZ_JBHTCM010000015.1"/>
</dbReference>
<accession>A0ABW2KZJ0</accession>
<dbReference type="EMBL" id="JBHTCM010000015">
    <property type="protein sequence ID" value="MFC7334356.1"/>
    <property type="molecule type" value="Genomic_DNA"/>
</dbReference>
<dbReference type="PANTHER" id="PTHR43080:SF2">
    <property type="entry name" value="CBS DOMAIN-CONTAINING PROTEIN"/>
    <property type="match status" value="1"/>
</dbReference>
<dbReference type="SUPFAM" id="SSF54631">
    <property type="entry name" value="CBS-domain pair"/>
    <property type="match status" value="1"/>
</dbReference>
<name>A0ABW2KZJ0_9PROT</name>
<sequence>MHVSAILRTKGSAIITTRPTETVGSVVRLLTVNRIGAVLAIDDDGAIAGIISERDIVRGLGEHGTAVLDRKVSDLMTRKVVGCAPSDTVASVMTKMTAGRFRHLPVMEGGRLVGFISIGDVVKHRLEETTQEVESLRQYVAGNI</sequence>
<dbReference type="SMART" id="SM00116">
    <property type="entry name" value="CBS"/>
    <property type="match status" value="2"/>
</dbReference>
<dbReference type="PROSITE" id="PS51371">
    <property type="entry name" value="CBS"/>
    <property type="match status" value="2"/>
</dbReference>
<proteinExistence type="predicted"/>
<dbReference type="InterPro" id="IPR000644">
    <property type="entry name" value="CBS_dom"/>
</dbReference>
<dbReference type="Proteomes" id="UP001596456">
    <property type="component" value="Unassembled WGS sequence"/>
</dbReference>
<evidence type="ECO:0000259" key="3">
    <source>
        <dbReference type="PROSITE" id="PS51371"/>
    </source>
</evidence>
<keyword evidence="1 2" id="KW-0129">CBS domain</keyword>
<evidence type="ECO:0000313" key="4">
    <source>
        <dbReference type="EMBL" id="MFC7334356.1"/>
    </source>
</evidence>
<comment type="caution">
    <text evidence="4">The sequence shown here is derived from an EMBL/GenBank/DDBJ whole genome shotgun (WGS) entry which is preliminary data.</text>
</comment>
<dbReference type="InterPro" id="IPR044725">
    <property type="entry name" value="CBSX3_CBS_dom"/>
</dbReference>
<feature type="domain" description="CBS" evidence="3">
    <location>
        <begin position="76"/>
        <end position="132"/>
    </location>
</feature>
<reference evidence="5" key="1">
    <citation type="journal article" date="2019" name="Int. J. Syst. Evol. Microbiol.">
        <title>The Global Catalogue of Microorganisms (GCM) 10K type strain sequencing project: providing services to taxonomists for standard genome sequencing and annotation.</title>
        <authorList>
            <consortium name="The Broad Institute Genomics Platform"/>
            <consortium name="The Broad Institute Genome Sequencing Center for Infectious Disease"/>
            <person name="Wu L."/>
            <person name="Ma J."/>
        </authorList>
    </citation>
    <scope>NUCLEOTIDE SEQUENCE [LARGE SCALE GENOMIC DNA]</scope>
    <source>
        <strain evidence="5">CGMCC 1.16275</strain>
    </source>
</reference>
<evidence type="ECO:0000256" key="2">
    <source>
        <dbReference type="PROSITE-ProRule" id="PRU00703"/>
    </source>
</evidence>
<dbReference type="InterPro" id="IPR046342">
    <property type="entry name" value="CBS_dom_sf"/>
</dbReference>
<evidence type="ECO:0000313" key="5">
    <source>
        <dbReference type="Proteomes" id="UP001596456"/>
    </source>
</evidence>
<feature type="domain" description="CBS" evidence="3">
    <location>
        <begin position="8"/>
        <end position="67"/>
    </location>
</feature>
<evidence type="ECO:0000256" key="1">
    <source>
        <dbReference type="ARBA" id="ARBA00023122"/>
    </source>
</evidence>
<dbReference type="Gene3D" id="3.10.580.10">
    <property type="entry name" value="CBS-domain"/>
    <property type="match status" value="1"/>
</dbReference>
<dbReference type="InterPro" id="IPR051257">
    <property type="entry name" value="Diverse_CBS-Domain"/>
</dbReference>
<gene>
    <name evidence="4" type="ORF">ACFQPS_14400</name>
</gene>
<dbReference type="CDD" id="cd04623">
    <property type="entry name" value="CBS_pair_bac_euk"/>
    <property type="match status" value="1"/>
</dbReference>
<protein>
    <submittedName>
        <fullName evidence="4">CBS domain-containing protein</fullName>
    </submittedName>
</protein>
<dbReference type="PANTHER" id="PTHR43080">
    <property type="entry name" value="CBS DOMAIN-CONTAINING PROTEIN CBSX3, MITOCHONDRIAL"/>
    <property type="match status" value="1"/>
</dbReference>
<organism evidence="4 5">
    <name type="scientific">Rhodocista pekingensis</name>
    <dbReference type="NCBI Taxonomy" id="201185"/>
    <lineage>
        <taxon>Bacteria</taxon>
        <taxon>Pseudomonadati</taxon>
        <taxon>Pseudomonadota</taxon>
        <taxon>Alphaproteobacteria</taxon>
        <taxon>Rhodospirillales</taxon>
        <taxon>Azospirillaceae</taxon>
        <taxon>Rhodocista</taxon>
    </lineage>
</organism>
<keyword evidence="5" id="KW-1185">Reference proteome</keyword>